<feature type="domain" description="PAC" evidence="3">
    <location>
        <begin position="385"/>
        <end position="440"/>
    </location>
</feature>
<dbReference type="SMART" id="SM00471">
    <property type="entry name" value="HDc"/>
    <property type="match status" value="1"/>
</dbReference>
<proteinExistence type="predicted"/>
<name>E4U075_SULKY</name>
<dbReference type="EMBL" id="CP002355">
    <property type="protein sequence ID" value="ADR34261.1"/>
    <property type="molecule type" value="Genomic_DNA"/>
</dbReference>
<gene>
    <name evidence="5" type="ordered locus">Sulku_1600</name>
</gene>
<dbReference type="PANTHER" id="PTHR45228:SF9">
    <property type="entry name" value="3'3'-CGAMP-SPECIFIC PHOSPHODIESTERASE 2"/>
    <property type="match status" value="1"/>
</dbReference>
<reference evidence="5 6" key="1">
    <citation type="journal article" date="2012" name="Stand. Genomic Sci.">
        <title>Complete genome sequence of the sulfur compounds oxidizing chemolithoautotroph Sulfuricurvum kujiense type strain (YK-1(T)).</title>
        <authorList>
            <person name="Han C."/>
            <person name="Kotsyurbenko O."/>
            <person name="Chertkov O."/>
            <person name="Held B."/>
            <person name="Lapidus A."/>
            <person name="Nolan M."/>
            <person name="Lucas S."/>
            <person name="Hammon N."/>
            <person name="Deshpande S."/>
            <person name="Cheng J.F."/>
            <person name="Tapia R."/>
            <person name="Goodwin L.A."/>
            <person name="Pitluck S."/>
            <person name="Liolios K."/>
            <person name="Pagani I."/>
            <person name="Ivanova N."/>
            <person name="Mavromatis K."/>
            <person name="Mikhailova N."/>
            <person name="Pati A."/>
            <person name="Chen A."/>
            <person name="Palaniappan K."/>
            <person name="Land M."/>
            <person name="Hauser L."/>
            <person name="Chang Y.J."/>
            <person name="Jeffries C.D."/>
            <person name="Brambilla E.M."/>
            <person name="Rohde M."/>
            <person name="Spring S."/>
            <person name="Sikorski J."/>
            <person name="Goker M."/>
            <person name="Woyke T."/>
            <person name="Bristow J."/>
            <person name="Eisen J.A."/>
            <person name="Markowitz V."/>
            <person name="Hugenholtz P."/>
            <person name="Kyrpides N.C."/>
            <person name="Klenk H.P."/>
            <person name="Detter J.C."/>
        </authorList>
    </citation>
    <scope>NUCLEOTIDE SEQUENCE [LARGE SCALE GENOMIC DNA]</scope>
    <source>
        <strain evidence="6">ATCC BAA-921 / DSM 16994 / JCM 11577 / YK-1</strain>
    </source>
</reference>
<evidence type="ECO:0000313" key="6">
    <source>
        <dbReference type="Proteomes" id="UP000008721"/>
    </source>
</evidence>
<evidence type="ECO:0000259" key="4">
    <source>
        <dbReference type="PROSITE" id="PS51832"/>
    </source>
</evidence>
<dbReference type="Gene3D" id="3.30.450.20">
    <property type="entry name" value="PAS domain"/>
    <property type="match status" value="2"/>
</dbReference>
<dbReference type="SUPFAM" id="SSF55785">
    <property type="entry name" value="PYP-like sensor domain (PAS domain)"/>
    <property type="match status" value="2"/>
</dbReference>
<dbReference type="Pfam" id="PF13487">
    <property type="entry name" value="HD_5"/>
    <property type="match status" value="1"/>
</dbReference>
<sequence length="636" mass="73994">MQRIVFNKIALLIILFSIGFLFLEFEYKKSTYFQEKIYDLQLQYNDKVKSFSTGGAVENDEIIQKMNENFDAEYSWYAVKDFHADKFAPFQDEIKSHVSQKKSFVLYRMDSIPASTVLVFAAVKNSQNRLTGYVVSKRHENDINRIYIEQYLKFFSVLVALYIIGIFYRKHLHSIALLDQYKAVVDKTTLLSKTDTKGRITYANEAFITLSGYSLNELMGKHHNIVRHPDMPSSVFKEMWRTIKEGNIWHGKIKNRKKDGSAYIVDATIIPQKNEKNEIIEYIAIRHDITEFEELKELLEKDLQDSSQTLNEKISLLAQYERAIEQSSSYIRTNPKGVITYLNDTHEQLTGYAKEELIGSTHKRLRDAATPSSTYKELWDTIQQKKIWKGIIKNRTKNGEFIFLDTIIVPILDKNEEIREYMGIQYDVTELLLLQEDIVDTQREVIYKMGEIGETRSKETGNHVKRVAEYSRLLAIKAGMSEEEADLLYAASPMHDIGKVGIPDSILTKPGQLDEGEWEVMRSHCDIGFNILKKSERPILKAAAIISYQHHEKWDGSGYPRRLQEEEIHMFGRITAIADVFDALGTKRVYKEAWELDEVLEYFRNESGKHFDPTLTKLFLDNMSEFLIIRDKFKDE</sequence>
<dbReference type="Pfam" id="PF08447">
    <property type="entry name" value="PAS_3"/>
    <property type="match status" value="1"/>
</dbReference>
<dbReference type="CDD" id="cd00077">
    <property type="entry name" value="HDc"/>
    <property type="match status" value="1"/>
</dbReference>
<dbReference type="InterPro" id="IPR035965">
    <property type="entry name" value="PAS-like_dom_sf"/>
</dbReference>
<keyword evidence="1" id="KW-0472">Membrane</keyword>
<dbReference type="PANTHER" id="PTHR45228">
    <property type="entry name" value="CYCLIC DI-GMP PHOSPHODIESTERASE TM_0186-RELATED"/>
    <property type="match status" value="1"/>
</dbReference>
<dbReference type="PROSITE" id="PS50112">
    <property type="entry name" value="PAS"/>
    <property type="match status" value="2"/>
</dbReference>
<feature type="domain" description="HD-GYP" evidence="4">
    <location>
        <begin position="438"/>
        <end position="635"/>
    </location>
</feature>
<dbReference type="SMART" id="SM00086">
    <property type="entry name" value="PAC"/>
    <property type="match status" value="2"/>
</dbReference>
<keyword evidence="6" id="KW-1185">Reference proteome</keyword>
<keyword evidence="1" id="KW-0812">Transmembrane</keyword>
<dbReference type="STRING" id="709032.Sulku_1600"/>
<dbReference type="RefSeq" id="WP_013460458.1">
    <property type="nucleotide sequence ID" value="NC_014762.1"/>
</dbReference>
<dbReference type="PROSITE" id="PS50113">
    <property type="entry name" value="PAC"/>
    <property type="match status" value="2"/>
</dbReference>
<organism evidence="5 6">
    <name type="scientific">Sulfuricurvum kujiense (strain ATCC BAA-921 / DSM 16994 / JCM 11577 / YK-1)</name>
    <dbReference type="NCBI Taxonomy" id="709032"/>
    <lineage>
        <taxon>Bacteria</taxon>
        <taxon>Pseudomonadati</taxon>
        <taxon>Campylobacterota</taxon>
        <taxon>Epsilonproteobacteria</taxon>
        <taxon>Campylobacterales</taxon>
        <taxon>Sulfurimonadaceae</taxon>
        <taxon>Sulfuricurvum</taxon>
    </lineage>
</organism>
<dbReference type="Gene3D" id="1.10.3210.10">
    <property type="entry name" value="Hypothetical protein af1432"/>
    <property type="match status" value="1"/>
</dbReference>
<dbReference type="SUPFAM" id="SSF109604">
    <property type="entry name" value="HD-domain/PDEase-like"/>
    <property type="match status" value="1"/>
</dbReference>
<keyword evidence="1" id="KW-1133">Transmembrane helix</keyword>
<dbReference type="InterPro" id="IPR013655">
    <property type="entry name" value="PAS_fold_3"/>
</dbReference>
<evidence type="ECO:0000256" key="1">
    <source>
        <dbReference type="SAM" id="Phobius"/>
    </source>
</evidence>
<feature type="transmembrane region" description="Helical" evidence="1">
    <location>
        <begin position="151"/>
        <end position="168"/>
    </location>
</feature>
<dbReference type="KEGG" id="sku:Sulku_1600"/>
<dbReference type="CDD" id="cd00130">
    <property type="entry name" value="PAS"/>
    <property type="match status" value="2"/>
</dbReference>
<dbReference type="InterPro" id="IPR003607">
    <property type="entry name" value="HD/PDEase_dom"/>
</dbReference>
<feature type="domain" description="PAS" evidence="2">
    <location>
        <begin position="316"/>
        <end position="373"/>
    </location>
</feature>
<evidence type="ECO:0000259" key="2">
    <source>
        <dbReference type="PROSITE" id="PS50112"/>
    </source>
</evidence>
<protein>
    <submittedName>
        <fullName evidence="5">PAS/PAC sensor protein</fullName>
    </submittedName>
</protein>
<dbReference type="Pfam" id="PF13426">
    <property type="entry name" value="PAS_9"/>
    <property type="match status" value="1"/>
</dbReference>
<evidence type="ECO:0000313" key="5">
    <source>
        <dbReference type="EMBL" id="ADR34261.1"/>
    </source>
</evidence>
<dbReference type="OrthoDB" id="9781223at2"/>
<dbReference type="Proteomes" id="UP000008721">
    <property type="component" value="Chromosome"/>
</dbReference>
<dbReference type="InterPro" id="IPR000014">
    <property type="entry name" value="PAS"/>
</dbReference>
<dbReference type="InterPro" id="IPR000700">
    <property type="entry name" value="PAS-assoc_C"/>
</dbReference>
<dbReference type="NCBIfam" id="TIGR00229">
    <property type="entry name" value="sensory_box"/>
    <property type="match status" value="2"/>
</dbReference>
<dbReference type="PROSITE" id="PS51832">
    <property type="entry name" value="HD_GYP"/>
    <property type="match status" value="1"/>
</dbReference>
<dbReference type="HOGENOM" id="CLU_000445_92_7_7"/>
<dbReference type="AlphaFoldDB" id="E4U075"/>
<feature type="domain" description="PAS" evidence="2">
    <location>
        <begin position="195"/>
        <end position="246"/>
    </location>
</feature>
<feature type="domain" description="PAC" evidence="3">
    <location>
        <begin position="249"/>
        <end position="301"/>
    </location>
</feature>
<dbReference type="InterPro" id="IPR037522">
    <property type="entry name" value="HD_GYP_dom"/>
</dbReference>
<evidence type="ECO:0000259" key="3">
    <source>
        <dbReference type="PROSITE" id="PS50113"/>
    </source>
</evidence>
<dbReference type="InterPro" id="IPR001610">
    <property type="entry name" value="PAC"/>
</dbReference>
<feature type="transmembrane region" description="Helical" evidence="1">
    <location>
        <begin position="6"/>
        <end position="23"/>
    </location>
</feature>
<dbReference type="eggNOG" id="COG3437">
    <property type="taxonomic scope" value="Bacteria"/>
</dbReference>
<accession>E4U075</accession>
<dbReference type="SMART" id="SM00091">
    <property type="entry name" value="PAS"/>
    <property type="match status" value="2"/>
</dbReference>
<dbReference type="InterPro" id="IPR052020">
    <property type="entry name" value="Cyclic_di-GMP/3'3'-cGAMP_PDE"/>
</dbReference>